<dbReference type="GO" id="GO:0106026">
    <property type="term" value="F:Gly-tRNA(Ala) deacylase activity"/>
    <property type="evidence" value="ECO:0007669"/>
    <property type="project" value="RHEA"/>
</dbReference>
<comment type="catalytic activity">
    <reaction evidence="4">
        <text>a D-aminoacyl-tRNA + H2O = a tRNA + a D-alpha-amino acid + H(+)</text>
        <dbReference type="Rhea" id="RHEA:13953"/>
        <dbReference type="Rhea" id="RHEA-COMP:10123"/>
        <dbReference type="Rhea" id="RHEA-COMP:10124"/>
        <dbReference type="ChEBI" id="CHEBI:15377"/>
        <dbReference type="ChEBI" id="CHEBI:15378"/>
        <dbReference type="ChEBI" id="CHEBI:59871"/>
        <dbReference type="ChEBI" id="CHEBI:78442"/>
        <dbReference type="ChEBI" id="CHEBI:79333"/>
        <dbReference type="EC" id="3.1.1.96"/>
    </reaction>
</comment>
<evidence type="ECO:0000256" key="1">
    <source>
        <dbReference type="ARBA" id="ARBA00022723"/>
    </source>
</evidence>
<dbReference type="EC" id="3.1.1.96" evidence="4"/>
<dbReference type="PIRSF" id="PIRSF016210">
    <property type="entry name" value="UCP016210"/>
    <property type="match status" value="1"/>
</dbReference>
<proteinExistence type="inferred from homology"/>
<comment type="catalytic activity">
    <reaction evidence="4">
        <text>glycyl-tRNA(Ala) + H2O = tRNA(Ala) + glycine + H(+)</text>
        <dbReference type="Rhea" id="RHEA:53744"/>
        <dbReference type="Rhea" id="RHEA-COMP:9657"/>
        <dbReference type="Rhea" id="RHEA-COMP:13640"/>
        <dbReference type="ChEBI" id="CHEBI:15377"/>
        <dbReference type="ChEBI" id="CHEBI:15378"/>
        <dbReference type="ChEBI" id="CHEBI:57305"/>
        <dbReference type="ChEBI" id="CHEBI:78442"/>
        <dbReference type="ChEBI" id="CHEBI:78522"/>
        <dbReference type="EC" id="3.1.1.96"/>
    </reaction>
</comment>
<gene>
    <name evidence="4" type="primary">dtdA</name>
</gene>
<dbReference type="GO" id="GO:0051499">
    <property type="term" value="F:D-aminoacyl-tRNA deacylase activity"/>
    <property type="evidence" value="ECO:0007669"/>
    <property type="project" value="UniProtKB-UniRule"/>
</dbReference>
<dbReference type="Gene3D" id="3.40.630.50">
    <property type="entry name" value="AF0625-like"/>
    <property type="match status" value="1"/>
</dbReference>
<organism evidence="5">
    <name type="scientific">uncultured marine thaumarchaeote KM3_03_F11</name>
    <dbReference type="NCBI Taxonomy" id="1455961"/>
    <lineage>
        <taxon>Archaea</taxon>
        <taxon>Nitrososphaerota</taxon>
        <taxon>environmental samples</taxon>
    </lineage>
</organism>
<evidence type="ECO:0000256" key="4">
    <source>
        <dbReference type="HAMAP-Rule" id="MF_00562"/>
    </source>
</evidence>
<reference evidence="5" key="1">
    <citation type="journal article" date="2014" name="Genome Biol. Evol.">
        <title>Pangenome evidence for extensive interdomain horizontal transfer affecting lineage core and shell genes in uncultured planktonic thaumarchaeota and euryarchaeota.</title>
        <authorList>
            <person name="Deschamps P."/>
            <person name="Zivanovic Y."/>
            <person name="Moreira D."/>
            <person name="Rodriguez-Valera F."/>
            <person name="Lopez-Garcia P."/>
        </authorList>
    </citation>
    <scope>NUCLEOTIDE SEQUENCE</scope>
</reference>
<comment type="similarity">
    <text evidence="4">Belongs to the DtdA deacylase family.</text>
</comment>
<dbReference type="Pfam" id="PF04414">
    <property type="entry name" value="tRNA_deacylase"/>
    <property type="match status" value="1"/>
</dbReference>
<comment type="function">
    <text evidence="4">D-aminoacyl-tRNA deacylase with broad substrate specificity. By recycling D-aminoacyl-tRNA to D-amino acids and free tRNA molecules, this enzyme counteracts the toxicity associated with the formation of D-aminoacyl-tRNA entities in vivo.</text>
</comment>
<evidence type="ECO:0000313" key="5">
    <source>
        <dbReference type="EMBL" id="AIE97936.1"/>
    </source>
</evidence>
<keyword evidence="1 4" id="KW-0479">Metal-binding</keyword>
<dbReference type="GO" id="GO:0008270">
    <property type="term" value="F:zinc ion binding"/>
    <property type="evidence" value="ECO:0007669"/>
    <property type="project" value="UniProtKB-UniRule"/>
</dbReference>
<dbReference type="HAMAP" id="MF_00562">
    <property type="entry name" value="Deacylase_DtdA"/>
    <property type="match status" value="1"/>
</dbReference>
<evidence type="ECO:0000256" key="3">
    <source>
        <dbReference type="ARBA" id="ARBA00022833"/>
    </source>
</evidence>
<dbReference type="PANTHER" id="PTHR34667:SF1">
    <property type="entry name" value="D-AMINOACYL-TRNA DEACYLASE"/>
    <property type="match status" value="1"/>
</dbReference>
<dbReference type="EMBL" id="KF900520">
    <property type="protein sequence ID" value="AIE97936.1"/>
    <property type="molecule type" value="Genomic_DNA"/>
</dbReference>
<protein>
    <recommendedName>
        <fullName evidence="4">D-aminoacyl-tRNA deacylase</fullName>
        <ecNumber evidence="4">3.1.1.96</ecNumber>
    </recommendedName>
</protein>
<keyword evidence="2 4" id="KW-0378">Hydrolase</keyword>
<dbReference type="SUPFAM" id="SSF142535">
    <property type="entry name" value="AF0625-like"/>
    <property type="match status" value="1"/>
</dbReference>
<dbReference type="InterPro" id="IPR007508">
    <property type="entry name" value="DtdA"/>
</dbReference>
<dbReference type="GO" id="GO:0019478">
    <property type="term" value="P:D-amino acid catabolic process"/>
    <property type="evidence" value="ECO:0007669"/>
    <property type="project" value="UniProtKB-UniRule"/>
</dbReference>
<dbReference type="PANTHER" id="PTHR34667">
    <property type="entry name" value="D-AMINOACYL-TRNA DEACYLASE"/>
    <property type="match status" value="1"/>
</dbReference>
<keyword evidence="3 4" id="KW-0862">Zinc</keyword>
<dbReference type="AlphaFoldDB" id="A0A075G7M5"/>
<comment type="subunit">
    <text evidence="4">Monomer.</text>
</comment>
<evidence type="ECO:0000256" key="2">
    <source>
        <dbReference type="ARBA" id="ARBA00022801"/>
    </source>
</evidence>
<accession>A0A075G7M5</accession>
<dbReference type="Gene3D" id="3.40.50.10700">
    <property type="entry name" value="AF0625-like"/>
    <property type="match status" value="1"/>
</dbReference>
<sequence length="301" mass="34512">MLHVDIFIRFFGEFYGIFHIHYRTSGVEFHCWKLIKYQYIFYLMELLVAYQNDPAGHNMAKFISQELEKDGDIYKGKYFDLVIIPSPAISADWLEEKFDYDGYVFLSKHAAESGVLALTCHNTGNFSDADFGGNRRQVSIPHPHLQKSYIQALWGLRNMFSKFQITIEATHHGPTSLNKPALFIEIGTTEKEWTNVNLCNSVAQILVEVMKKNQKSYPTAICFGSTHYPEKFTNELIHGKYALGTVVPKHALEHIDSSLFSHIIQRNQGATVALLDWNGMGKNKQKILEMIEKTDLEVIKL</sequence>
<comment type="cofactor">
    <cofactor evidence="4">
        <name>Zn(2+)</name>
        <dbReference type="ChEBI" id="CHEBI:29105"/>
    </cofactor>
    <text evidence="4">Binds 2 Zn(2+) ions per subunit.</text>
</comment>
<dbReference type="InterPro" id="IPR018033">
    <property type="entry name" value="Deacylase_DtdA_archaea"/>
</dbReference>
<name>A0A075G7M5_9ARCH</name>